<dbReference type="InterPro" id="IPR018640">
    <property type="entry name" value="DUF2063"/>
</dbReference>
<dbReference type="Pfam" id="PF09836">
    <property type="entry name" value="DUF2063"/>
    <property type="match status" value="1"/>
</dbReference>
<dbReference type="Gene3D" id="1.10.150.690">
    <property type="entry name" value="DUF2063"/>
    <property type="match status" value="1"/>
</dbReference>
<proteinExistence type="predicted"/>
<dbReference type="KEGG" id="uru:DSM104443_03593"/>
<feature type="domain" description="Putative DNA-binding" evidence="1">
    <location>
        <begin position="7"/>
        <end position="98"/>
    </location>
</feature>
<protein>
    <recommendedName>
        <fullName evidence="1">Putative DNA-binding domain-containing protein</fullName>
    </recommendedName>
</protein>
<reference evidence="2 3" key="1">
    <citation type="submission" date="2020-04" db="EMBL/GenBank/DDBJ databases">
        <title>Usitatibacter rugosus gen. nov., sp. nov. and Usitatibacter palustris sp. nov., novel members of Usitatibacteraceae fam. nov. within the order Nitrosomonadales isolated from soil.</title>
        <authorList>
            <person name="Huber K.J."/>
            <person name="Neumann-Schaal M."/>
            <person name="Geppert A."/>
            <person name="Luckner M."/>
            <person name="Wanner G."/>
            <person name="Overmann J."/>
        </authorList>
    </citation>
    <scope>NUCLEOTIDE SEQUENCE [LARGE SCALE GENOMIC DNA]</scope>
    <source>
        <strain evidence="2 3">0125_3</strain>
    </source>
</reference>
<sequence>MDALAKLQADFLDAVVDPVNAGRSPALRAGRVGSAERLAIYRRNLHSNWRAALADTHPVVERLVGPAFFGEAARRYALAHPSSSGDLNNFGAGFAAFLGEYEHARELPYLADVARLEWAWHECFHAADAPALDLAALAGVAPERHGEIRFTLHPALRLVESAHPILSIWAANQPERDGTPERLEGADRVLVHRPRLDVEVSLLDARDFALLQALGAGQSFEEAAERAGYDDAASLLGALQRFAADRVLVGFALR</sequence>
<accession>A0A6M4H3S9</accession>
<dbReference type="InterPro" id="IPR044922">
    <property type="entry name" value="DUF2063_N_sf"/>
</dbReference>
<evidence type="ECO:0000313" key="3">
    <source>
        <dbReference type="Proteomes" id="UP000501534"/>
    </source>
</evidence>
<organism evidence="2 3">
    <name type="scientific">Usitatibacter rugosus</name>
    <dbReference type="NCBI Taxonomy" id="2732067"/>
    <lineage>
        <taxon>Bacteria</taxon>
        <taxon>Pseudomonadati</taxon>
        <taxon>Pseudomonadota</taxon>
        <taxon>Betaproteobacteria</taxon>
        <taxon>Nitrosomonadales</taxon>
        <taxon>Usitatibacteraceae</taxon>
        <taxon>Usitatibacter</taxon>
    </lineage>
</organism>
<gene>
    <name evidence="2" type="ORF">DSM104443_03593</name>
</gene>
<evidence type="ECO:0000313" key="2">
    <source>
        <dbReference type="EMBL" id="QJR12507.1"/>
    </source>
</evidence>
<dbReference type="EMBL" id="CP053069">
    <property type="protein sequence ID" value="QJR12507.1"/>
    <property type="molecule type" value="Genomic_DNA"/>
</dbReference>
<keyword evidence="3" id="KW-1185">Reference proteome</keyword>
<name>A0A6M4H3S9_9PROT</name>
<dbReference type="AlphaFoldDB" id="A0A6M4H3S9"/>
<evidence type="ECO:0000259" key="1">
    <source>
        <dbReference type="Pfam" id="PF09836"/>
    </source>
</evidence>
<dbReference type="Proteomes" id="UP000501534">
    <property type="component" value="Chromosome"/>
</dbReference>
<dbReference type="RefSeq" id="WP_171094773.1">
    <property type="nucleotide sequence ID" value="NZ_CP053069.1"/>
</dbReference>